<dbReference type="AlphaFoldDB" id="A0A8E0KHP3"/>
<organism evidence="6 7">
    <name type="scientific">Brevundimonas abyssalis TAR-001</name>
    <dbReference type="NCBI Taxonomy" id="1391729"/>
    <lineage>
        <taxon>Bacteria</taxon>
        <taxon>Pseudomonadati</taxon>
        <taxon>Pseudomonadota</taxon>
        <taxon>Alphaproteobacteria</taxon>
        <taxon>Caulobacterales</taxon>
        <taxon>Caulobacteraceae</taxon>
        <taxon>Brevundimonas</taxon>
    </lineage>
</organism>
<dbReference type="Pfam" id="PF05118">
    <property type="entry name" value="Asp_Arg_Hydrox"/>
    <property type="match status" value="1"/>
</dbReference>
<evidence type="ECO:0000256" key="1">
    <source>
        <dbReference type="ARBA" id="ARBA00007730"/>
    </source>
</evidence>
<sequence length="327" mass="36386">MSFSVVALSALVLYSLCSIAYVYRWRGRTRYASLTQYLRKSWPIFAPLNCVLYMTTRPWARGPVTAAERMPNLALLRDNWQVIRDEALALQAGGAFEAAKAEGSAGSYDLGFRTFFKRGWSKFYLTWYGTTHRSAQRTCPRTVALLNQIPEVKGAMFTVLPAGSELTLHADPLACSLRYHLGLRTPNADACLIEVDGVPMSWRDGQDFIFDETYPHQARNDTGDSRLILMCDVARPLNVFGRVFNAGYRRLAAGTLVPNTAEDQRGFVSALFASLAPISARIRALKQTDVRRYKLIKHTVNAALLLVVMAGAYGLFELVEAATDALI</sequence>
<dbReference type="Gene3D" id="2.60.120.330">
    <property type="entry name" value="B-lactam Antibiotic, Isopenicillin N Synthase, Chain"/>
    <property type="match status" value="1"/>
</dbReference>
<keyword evidence="4" id="KW-1133">Transmembrane helix</keyword>
<dbReference type="EMBL" id="BATC01000006">
    <property type="protein sequence ID" value="GAD58358.1"/>
    <property type="molecule type" value="Genomic_DNA"/>
</dbReference>
<evidence type="ECO:0000256" key="4">
    <source>
        <dbReference type="SAM" id="Phobius"/>
    </source>
</evidence>
<accession>A0A8E0KHP3</accession>
<dbReference type="SUPFAM" id="SSF51197">
    <property type="entry name" value="Clavaminate synthase-like"/>
    <property type="match status" value="1"/>
</dbReference>
<dbReference type="InterPro" id="IPR027443">
    <property type="entry name" value="IPNS-like_sf"/>
</dbReference>
<keyword evidence="7" id="KW-1185">Reference proteome</keyword>
<gene>
    <name evidence="6" type="ORF">MBEBAB_0608</name>
</gene>
<evidence type="ECO:0000313" key="7">
    <source>
        <dbReference type="Proteomes" id="UP000016569"/>
    </source>
</evidence>
<feature type="domain" description="Aspartyl/asparaginy/proline hydroxylase" evidence="5">
    <location>
        <begin position="78"/>
        <end position="236"/>
    </location>
</feature>
<keyword evidence="3" id="KW-0560">Oxidoreductase</keyword>
<feature type="transmembrane region" description="Helical" evidence="4">
    <location>
        <begin position="295"/>
        <end position="316"/>
    </location>
</feature>
<feature type="transmembrane region" description="Helical" evidence="4">
    <location>
        <begin position="6"/>
        <end position="23"/>
    </location>
</feature>
<dbReference type="PANTHER" id="PTHR46332">
    <property type="entry name" value="ASPARTATE BETA-HYDROXYLASE DOMAIN-CONTAINING PROTEIN 2"/>
    <property type="match status" value="1"/>
</dbReference>
<dbReference type="InterPro" id="IPR051821">
    <property type="entry name" value="Asp/Asn_beta-hydroxylase"/>
</dbReference>
<evidence type="ECO:0000256" key="2">
    <source>
        <dbReference type="ARBA" id="ARBA00022964"/>
    </source>
</evidence>
<protein>
    <submittedName>
        <fullName evidence="6">Fe(2+)/alpha-ketoglutarate-dependent dioxygenase LpxO</fullName>
    </submittedName>
</protein>
<evidence type="ECO:0000313" key="6">
    <source>
        <dbReference type="EMBL" id="GAD58358.1"/>
    </source>
</evidence>
<keyword evidence="2 6" id="KW-0223">Dioxygenase</keyword>
<dbReference type="GO" id="GO:0051213">
    <property type="term" value="F:dioxygenase activity"/>
    <property type="evidence" value="ECO:0007669"/>
    <property type="project" value="UniProtKB-KW"/>
</dbReference>
<dbReference type="RefSeq" id="WP_021696454.1">
    <property type="nucleotide sequence ID" value="NZ_BATC01000006.1"/>
</dbReference>
<keyword evidence="4" id="KW-0472">Membrane</keyword>
<comment type="similarity">
    <text evidence="1">Belongs to the aspartyl/asparaginyl beta-hydroxylase family.</text>
</comment>
<reference evidence="7" key="1">
    <citation type="journal article" date="2013" name="Genome Announc.">
        <title>Draft Genome Sequence of the Dimorphic Prosthecate Bacterium Brevundimonas abyssalis TAR-001T.</title>
        <authorList>
            <person name="Tsubouchi T."/>
            <person name="Nishi S."/>
            <person name="Usui K."/>
            <person name="Shimane Y."/>
            <person name="Takaki Y."/>
            <person name="Maruyama T."/>
            <person name="Hatada Y."/>
        </authorList>
    </citation>
    <scope>NUCLEOTIDE SEQUENCE [LARGE SCALE GENOMIC DNA]</scope>
    <source>
        <strain evidence="7">TAR-001</strain>
    </source>
</reference>
<dbReference type="Proteomes" id="UP000016569">
    <property type="component" value="Unassembled WGS sequence"/>
</dbReference>
<proteinExistence type="inferred from homology"/>
<comment type="caution">
    <text evidence="6">The sequence shown here is derived from an EMBL/GenBank/DDBJ whole genome shotgun (WGS) entry which is preliminary data.</text>
</comment>
<keyword evidence="4" id="KW-0812">Transmembrane</keyword>
<evidence type="ECO:0000259" key="5">
    <source>
        <dbReference type="Pfam" id="PF05118"/>
    </source>
</evidence>
<evidence type="ECO:0000256" key="3">
    <source>
        <dbReference type="ARBA" id="ARBA00023002"/>
    </source>
</evidence>
<name>A0A8E0KHP3_9CAUL</name>
<dbReference type="OrthoDB" id="21665at2"/>
<dbReference type="InterPro" id="IPR007803">
    <property type="entry name" value="Asp/Arg/Pro-Hydrxlase"/>
</dbReference>
<dbReference type="PANTHER" id="PTHR46332:SF5">
    <property type="entry name" value="ASPARTATE BETA-HYDROXYLASE DOMAIN CONTAINING 2"/>
    <property type="match status" value="1"/>
</dbReference>